<keyword evidence="2" id="KW-1185">Reference proteome</keyword>
<reference evidence="1 2" key="1">
    <citation type="journal article" date="2015" name="Genome Announc.">
        <title>Draft Genome Sequence of Clostridium tyrobutyricum Strain DIVETGP, Isolated from Cow's Milk for Grana Padano Production.</title>
        <authorList>
            <person name="Soggiu A."/>
            <person name="Piras C."/>
            <person name="Gaiarsa S."/>
            <person name="Sassera D."/>
            <person name="Roncada P."/>
            <person name="Bendixen E."/>
            <person name="Brasca M."/>
            <person name="Bonizzi L."/>
        </authorList>
    </citation>
    <scope>NUCLEOTIDE SEQUENCE [LARGE SCALE GENOMIC DNA]</scope>
    <source>
        <strain evidence="1 2">DIVETGP</strain>
    </source>
</reference>
<sequence>MKKFFGLMILCILVIFTLNFTVQSSDYNDNLFKYGSNSQSNNVQQSIASKIIRFHVIANSDTQSDQALKLKVRDEVLKYISPKLSNSKSIAESRQILKENNNNILSIARKVIRERGYSYGVTSTLSQFNFPIKTYGNITLPQGKYEAYRIIIGQGKGRNWWCVMFPPLCFVDISRGQASYKKTEKEMKTVLNQKEYNSVDNGIENLNNNKKNNDNNVKDNNIEVRFKILDIVKGLGF</sequence>
<evidence type="ECO:0000313" key="1">
    <source>
        <dbReference type="EMBL" id="CDL91049.1"/>
    </source>
</evidence>
<dbReference type="InterPro" id="IPR014202">
    <property type="entry name" value="Spore_II_R"/>
</dbReference>
<dbReference type="NCBIfam" id="TIGR02837">
    <property type="entry name" value="spore_II_R"/>
    <property type="match status" value="1"/>
</dbReference>
<organism evidence="1 2">
    <name type="scientific">Clostridium tyrobutyricum DIVETGP</name>
    <dbReference type="NCBI Taxonomy" id="1408889"/>
    <lineage>
        <taxon>Bacteria</taxon>
        <taxon>Bacillati</taxon>
        <taxon>Bacillota</taxon>
        <taxon>Clostridia</taxon>
        <taxon>Eubacteriales</taxon>
        <taxon>Clostridiaceae</taxon>
        <taxon>Clostridium</taxon>
    </lineage>
</organism>
<dbReference type="GeneID" id="29420240"/>
<dbReference type="AlphaFoldDB" id="W6N6W2"/>
<accession>W6N6W2</accession>
<dbReference type="Proteomes" id="UP000019482">
    <property type="component" value="Unassembled WGS sequence"/>
</dbReference>
<comment type="caution">
    <text evidence="1">The sequence shown here is derived from an EMBL/GenBank/DDBJ whole genome shotgun (WGS) entry which is preliminary data.</text>
</comment>
<gene>
    <name evidence="1" type="ORF">CTDIVETGP_1119</name>
</gene>
<dbReference type="RefSeq" id="WP_017894695.1">
    <property type="nucleotide sequence ID" value="NZ_CBXI010000017.1"/>
</dbReference>
<protein>
    <submittedName>
        <fullName evidence="1">Stage II sporulation protein required for processing of pro-sigma-E (SpoIIR)</fullName>
    </submittedName>
</protein>
<name>W6N6W2_CLOTY</name>
<dbReference type="OrthoDB" id="9793324at2"/>
<evidence type="ECO:0000313" key="2">
    <source>
        <dbReference type="Proteomes" id="UP000019482"/>
    </source>
</evidence>
<dbReference type="Pfam" id="PF09551">
    <property type="entry name" value="Spore_II_R"/>
    <property type="match status" value="1"/>
</dbReference>
<proteinExistence type="predicted"/>
<dbReference type="EMBL" id="CBXI010000017">
    <property type="protein sequence ID" value="CDL91049.1"/>
    <property type="molecule type" value="Genomic_DNA"/>
</dbReference>